<reference evidence="3 4" key="1">
    <citation type="journal article" date="2011" name="Science">
        <title>The ecoresponsive genome of Daphnia pulex.</title>
        <authorList>
            <person name="Colbourne J.K."/>
            <person name="Pfrender M.E."/>
            <person name="Gilbert D."/>
            <person name="Thomas W.K."/>
            <person name="Tucker A."/>
            <person name="Oakley T.H."/>
            <person name="Tokishita S."/>
            <person name="Aerts A."/>
            <person name="Arnold G.J."/>
            <person name="Basu M.K."/>
            <person name="Bauer D.J."/>
            <person name="Caceres C.E."/>
            <person name="Carmel L."/>
            <person name="Casola C."/>
            <person name="Choi J.H."/>
            <person name="Detter J.C."/>
            <person name="Dong Q."/>
            <person name="Dusheyko S."/>
            <person name="Eads B.D."/>
            <person name="Frohlich T."/>
            <person name="Geiler-Samerotte K.A."/>
            <person name="Gerlach D."/>
            <person name="Hatcher P."/>
            <person name="Jogdeo S."/>
            <person name="Krijgsveld J."/>
            <person name="Kriventseva E.V."/>
            <person name="Kultz D."/>
            <person name="Laforsch C."/>
            <person name="Lindquist E."/>
            <person name="Lopez J."/>
            <person name="Manak J.R."/>
            <person name="Muller J."/>
            <person name="Pangilinan J."/>
            <person name="Patwardhan R.P."/>
            <person name="Pitluck S."/>
            <person name="Pritham E.J."/>
            <person name="Rechtsteiner A."/>
            <person name="Rho M."/>
            <person name="Rogozin I.B."/>
            <person name="Sakarya O."/>
            <person name="Salamov A."/>
            <person name="Schaack S."/>
            <person name="Shapiro H."/>
            <person name="Shiga Y."/>
            <person name="Skalitzky C."/>
            <person name="Smith Z."/>
            <person name="Souvorov A."/>
            <person name="Sung W."/>
            <person name="Tang Z."/>
            <person name="Tsuchiya D."/>
            <person name="Tu H."/>
            <person name="Vos H."/>
            <person name="Wang M."/>
            <person name="Wolf Y.I."/>
            <person name="Yamagata H."/>
            <person name="Yamada T."/>
            <person name="Ye Y."/>
            <person name="Shaw J.R."/>
            <person name="Andrews J."/>
            <person name="Crease T.J."/>
            <person name="Tang H."/>
            <person name="Lucas S.M."/>
            <person name="Robertson H.M."/>
            <person name="Bork P."/>
            <person name="Koonin E.V."/>
            <person name="Zdobnov E.M."/>
            <person name="Grigoriev I.V."/>
            <person name="Lynch M."/>
            <person name="Boore J.L."/>
        </authorList>
    </citation>
    <scope>NUCLEOTIDE SEQUENCE [LARGE SCALE GENOMIC DNA]</scope>
</reference>
<feature type="compositionally biased region" description="Pro residues" evidence="1">
    <location>
        <begin position="191"/>
        <end position="201"/>
    </location>
</feature>
<evidence type="ECO:0000256" key="2">
    <source>
        <dbReference type="SAM" id="Phobius"/>
    </source>
</evidence>
<organism evidence="3 4">
    <name type="scientific">Daphnia pulex</name>
    <name type="common">Water flea</name>
    <dbReference type="NCBI Taxonomy" id="6669"/>
    <lineage>
        <taxon>Eukaryota</taxon>
        <taxon>Metazoa</taxon>
        <taxon>Ecdysozoa</taxon>
        <taxon>Arthropoda</taxon>
        <taxon>Crustacea</taxon>
        <taxon>Branchiopoda</taxon>
        <taxon>Diplostraca</taxon>
        <taxon>Cladocera</taxon>
        <taxon>Anomopoda</taxon>
        <taxon>Daphniidae</taxon>
        <taxon>Daphnia</taxon>
    </lineage>
</organism>
<evidence type="ECO:0000313" key="3">
    <source>
        <dbReference type="EMBL" id="EFX68163.1"/>
    </source>
</evidence>
<keyword evidence="2" id="KW-0812">Transmembrane</keyword>
<name>E9HJD5_DAPPU</name>
<sequence length="336" mass="37264">MNLTSPIVITLRSFATYTRYALTVSLHLTNKPSTALGSSLRRSTSGTCTNALVPKARRCDTLGFFPLKAASMKPDVATKSPNGKEGSRKNCLDKLHQQSRCRKIHDLWGLNMNVNLLAGGNFVNAWNSFIFIMPAFSEVLTSVGMTLAFFMVATLFQIAISFCSLKWMMDRDEAIKIVMEEIAPDDAAEPMPTPPPSPPRAEPMTLQPPAAAAATTANPLHHRLSRLFPRRPVIPPSSVARPPSRPPISSAPPMCSGFHGSGPRLYLHATATVLFRLHERQRQPAGWRAFCGLLELPYVHNAGVFRRSHQRWDGDHYLNHDRHAVQDRHFLLVLGS</sequence>
<accession>E9HJD5</accession>
<evidence type="ECO:0000313" key="4">
    <source>
        <dbReference type="Proteomes" id="UP000000305"/>
    </source>
</evidence>
<keyword evidence="2" id="KW-1133">Transmembrane helix</keyword>
<protein>
    <submittedName>
        <fullName evidence="3">Uncharacterized protein</fullName>
    </submittedName>
</protein>
<keyword evidence="4" id="KW-1185">Reference proteome</keyword>
<keyword evidence="2" id="KW-0472">Membrane</keyword>
<evidence type="ECO:0000256" key="1">
    <source>
        <dbReference type="SAM" id="MobiDB-lite"/>
    </source>
</evidence>
<feature type="compositionally biased region" description="Low complexity" evidence="1">
    <location>
        <begin position="202"/>
        <end position="212"/>
    </location>
</feature>
<proteinExistence type="predicted"/>
<feature type="transmembrane region" description="Helical" evidence="2">
    <location>
        <begin position="148"/>
        <end position="169"/>
    </location>
</feature>
<gene>
    <name evidence="3" type="ORF">DAPPUDRAFT_114831</name>
</gene>
<dbReference type="InParanoid" id="E9HJD5"/>
<dbReference type="HOGENOM" id="CLU_827066_0_0_1"/>
<dbReference type="KEGG" id="dpx:DAPPUDRAFT_114831"/>
<dbReference type="EMBL" id="GL732661">
    <property type="protein sequence ID" value="EFX68163.1"/>
    <property type="molecule type" value="Genomic_DNA"/>
</dbReference>
<dbReference type="AlphaFoldDB" id="E9HJD5"/>
<dbReference type="Proteomes" id="UP000000305">
    <property type="component" value="Unassembled WGS sequence"/>
</dbReference>
<feature type="transmembrane region" description="Helical" evidence="2">
    <location>
        <begin position="112"/>
        <end position="136"/>
    </location>
</feature>
<feature type="region of interest" description="Disordered" evidence="1">
    <location>
        <begin position="185"/>
        <end position="212"/>
    </location>
</feature>